<evidence type="ECO:0000256" key="1">
    <source>
        <dbReference type="SAM" id="MobiDB-lite"/>
    </source>
</evidence>
<dbReference type="GO" id="GO:0030170">
    <property type="term" value="F:pyridoxal phosphate binding"/>
    <property type="evidence" value="ECO:0007669"/>
    <property type="project" value="InterPro"/>
</dbReference>
<feature type="compositionally biased region" description="Acidic residues" evidence="1">
    <location>
        <begin position="732"/>
        <end position="741"/>
    </location>
</feature>
<dbReference type="GO" id="GO:0003824">
    <property type="term" value="F:catalytic activity"/>
    <property type="evidence" value="ECO:0007669"/>
    <property type="project" value="InterPro"/>
</dbReference>
<dbReference type="GO" id="GO:0030151">
    <property type="term" value="F:molybdenum ion binding"/>
    <property type="evidence" value="ECO:0007669"/>
    <property type="project" value="InterPro"/>
</dbReference>
<feature type="region of interest" description="Disordered" evidence="1">
    <location>
        <begin position="542"/>
        <end position="566"/>
    </location>
</feature>
<feature type="compositionally biased region" description="Basic and acidic residues" evidence="1">
    <location>
        <begin position="681"/>
        <end position="694"/>
    </location>
</feature>
<organism evidence="4 5">
    <name type="scientific">Aspergillus oryzae</name>
    <name type="common">Yellow koji mold</name>
    <dbReference type="NCBI Taxonomy" id="5062"/>
    <lineage>
        <taxon>Eukaryota</taxon>
        <taxon>Fungi</taxon>
        <taxon>Dikarya</taxon>
        <taxon>Ascomycota</taxon>
        <taxon>Pezizomycotina</taxon>
        <taxon>Eurotiomycetes</taxon>
        <taxon>Eurotiomycetidae</taxon>
        <taxon>Eurotiales</taxon>
        <taxon>Aspergillaceae</taxon>
        <taxon>Aspergillus</taxon>
        <taxon>Aspergillus subgen. Circumdati</taxon>
    </lineage>
</organism>
<evidence type="ECO:0000259" key="3">
    <source>
        <dbReference type="PROSITE" id="PS51340"/>
    </source>
</evidence>
<gene>
    <name evidence="4" type="ORF">Aory04_000283600</name>
</gene>
<dbReference type="SUPFAM" id="SSF141673">
    <property type="entry name" value="MOSC N-terminal domain-like"/>
    <property type="match status" value="1"/>
</dbReference>
<proteinExistence type="predicted"/>
<dbReference type="InterPro" id="IPR005303">
    <property type="entry name" value="MOCOS_middle"/>
</dbReference>
<evidence type="ECO:0000256" key="2">
    <source>
        <dbReference type="SAM" id="Phobius"/>
    </source>
</evidence>
<accession>A0AAN5BTK5</accession>
<keyword evidence="2" id="KW-0472">Membrane</keyword>
<feature type="compositionally biased region" description="Basic and acidic residues" evidence="1">
    <location>
        <begin position="713"/>
        <end position="730"/>
    </location>
</feature>
<evidence type="ECO:0000313" key="4">
    <source>
        <dbReference type="EMBL" id="GMG25906.1"/>
    </source>
</evidence>
<dbReference type="PROSITE" id="PS51340">
    <property type="entry name" value="MOSC"/>
    <property type="match status" value="1"/>
</dbReference>
<dbReference type="EMBL" id="BSYA01000022">
    <property type="protein sequence ID" value="GMG25906.1"/>
    <property type="molecule type" value="Genomic_DNA"/>
</dbReference>
<dbReference type="SUPFAM" id="SSF50800">
    <property type="entry name" value="PK beta-barrel domain-like"/>
    <property type="match status" value="1"/>
</dbReference>
<feature type="domain" description="MOSC" evidence="3">
    <location>
        <begin position="258"/>
        <end position="454"/>
    </location>
</feature>
<reference evidence="4" key="1">
    <citation type="submission" date="2023-04" db="EMBL/GenBank/DDBJ databases">
        <title>Aspergillus oryzae NBRC 4228.</title>
        <authorList>
            <person name="Ichikawa N."/>
            <person name="Sato H."/>
            <person name="Tonouchi N."/>
        </authorList>
    </citation>
    <scope>NUCLEOTIDE SEQUENCE</scope>
    <source>
        <strain evidence="4">NBRC 4228</strain>
    </source>
</reference>
<keyword evidence="2" id="KW-0812">Transmembrane</keyword>
<evidence type="ECO:0000313" key="5">
    <source>
        <dbReference type="Proteomes" id="UP001165205"/>
    </source>
</evidence>
<feature type="compositionally biased region" description="Acidic residues" evidence="1">
    <location>
        <begin position="549"/>
        <end position="562"/>
    </location>
</feature>
<feature type="compositionally biased region" description="Basic and acidic residues" evidence="1">
    <location>
        <begin position="475"/>
        <end position="493"/>
    </location>
</feature>
<feature type="compositionally biased region" description="Basic and acidic residues" evidence="1">
    <location>
        <begin position="455"/>
        <end position="464"/>
    </location>
</feature>
<feature type="transmembrane region" description="Helical" evidence="2">
    <location>
        <begin position="20"/>
        <end position="37"/>
    </location>
</feature>
<comment type="caution">
    <text evidence="4">The sequence shown here is derived from an EMBL/GenBank/DDBJ whole genome shotgun (WGS) entry which is preliminary data.</text>
</comment>
<dbReference type="Pfam" id="PF03476">
    <property type="entry name" value="MOSC_N"/>
    <property type="match status" value="1"/>
</dbReference>
<name>A0AAN5BTK5_ASPOZ</name>
<feature type="region of interest" description="Disordered" evidence="1">
    <location>
        <begin position="681"/>
        <end position="746"/>
    </location>
</feature>
<dbReference type="InterPro" id="IPR005302">
    <property type="entry name" value="MoCF_Sase_C"/>
</dbReference>
<protein>
    <submittedName>
        <fullName evidence="4">Unnamed protein product</fullName>
    </submittedName>
</protein>
<dbReference type="InterPro" id="IPR011037">
    <property type="entry name" value="Pyrv_Knase-like_insert_dom_sf"/>
</dbReference>
<keyword evidence="2" id="KW-1133">Transmembrane helix</keyword>
<feature type="region of interest" description="Disordered" evidence="1">
    <location>
        <begin position="455"/>
        <end position="504"/>
    </location>
</feature>
<dbReference type="Proteomes" id="UP001165205">
    <property type="component" value="Unassembled WGS sequence"/>
</dbReference>
<sequence length="850" mass="93292">MLRDILQGLQDTLKASTVSYGVINIVLLLSLVFILVVQNGNTSTTRKLKQLQRLGLSISNMTDQYDSKYNEPEGTTSKGPVRIKAICIHPIKSCGRIELNRALLTKTGFKYDRCFAFATELGKNNPAMESKWRFISQRTKPTMSQIKTELWLPHKESNQRDPLVQAGGCVVVSFPDPDGPGCFNYLEKFFHIGNPVAKPEVRFIVPLQPTPAMINEYKIQFKTFGIHGRDAKGLDMGTIPSVAEALPKLKKYLRIANDQSLTLLRCTPDTLVRTDENLAPLEHIGTPSVHGYTDQQPININSLSSVHAVSTLLPKENQPLNAFRFRANLWITGAPAFDEESWKRYRILPKGPDAGPRADVAPTVSVVCRTSRCTMPNVDPETGKPSTDNPPPEKKRGKPQPSATLVKFRRVEDGNKSALGYIGMHCVPEDRALRMAEEQEKGLYVAVGDEIERPLEIHNDGQGERRKHTTGIRPRAGEHRQDQTEHQPDDGNRGQRTTQDSSVEFARSEARLAPDQAAEDGCAPCDVIGGYEQGEQCVRGNGVDQAQQAEDDADDDQADDGTDGLGAYQAETDKELDDDQHAHEAEGSFLAQCVEVDLIFALAIWLPSQMSIKGRSHTCAIGWPYTEFIVALTSGFMQAAMIDRTKKPNTVAQPADQMIPSGTAFAAWSASSLICTQESKKPMDQIGAKKERTKAQPVGQLSDNGRDDDGDVDKDTEGLDLGHDFPRIDTAEGVDDDEADIDAVNRAVRGRPVPVASDRDTSQQHQRECVCLLACALMTEGNGLLTIHRAHASNQPHCIAISNQKAQHLLVFLTGEVMRPPIKTSGSGHGGRHIGLRPLVSVAIEVSHPG</sequence>
<feature type="region of interest" description="Disordered" evidence="1">
    <location>
        <begin position="373"/>
        <end position="405"/>
    </location>
</feature>
<dbReference type="Pfam" id="PF03473">
    <property type="entry name" value="MOSC"/>
    <property type="match status" value="1"/>
</dbReference>
<dbReference type="AlphaFoldDB" id="A0AAN5BTK5"/>